<protein>
    <recommendedName>
        <fullName evidence="4">AB hydrolase-1 domain-containing protein</fullName>
    </recommendedName>
</protein>
<feature type="chain" id="PRO_5041898431" description="AB hydrolase-1 domain-containing protein" evidence="1">
    <location>
        <begin position="18"/>
        <end position="293"/>
    </location>
</feature>
<accession>A0AAD4KL22</accession>
<dbReference type="GeneID" id="70242107"/>
<reference evidence="2" key="1">
    <citation type="submission" date="2021-12" db="EMBL/GenBank/DDBJ databases">
        <title>Convergent genome expansion in fungi linked to evolution of root-endophyte symbiosis.</title>
        <authorList>
            <consortium name="DOE Joint Genome Institute"/>
            <person name="Ke Y.-H."/>
            <person name="Bonito G."/>
            <person name="Liao H.-L."/>
            <person name="Looney B."/>
            <person name="Rojas-Flechas A."/>
            <person name="Nash J."/>
            <person name="Hameed K."/>
            <person name="Schadt C."/>
            <person name="Martin F."/>
            <person name="Crous P.W."/>
            <person name="Miettinen O."/>
            <person name="Magnuson J.K."/>
            <person name="Labbe J."/>
            <person name="Jacobson D."/>
            <person name="Doktycz M.J."/>
            <person name="Veneault-Fourrey C."/>
            <person name="Kuo A."/>
            <person name="Mondo S."/>
            <person name="Calhoun S."/>
            <person name="Riley R."/>
            <person name="Ohm R."/>
            <person name="LaButti K."/>
            <person name="Andreopoulos B."/>
            <person name="Pangilinan J."/>
            <person name="Nolan M."/>
            <person name="Tritt A."/>
            <person name="Clum A."/>
            <person name="Lipzen A."/>
            <person name="Daum C."/>
            <person name="Barry K."/>
            <person name="Grigoriev I.V."/>
            <person name="Vilgalys R."/>
        </authorList>
    </citation>
    <scope>NUCLEOTIDE SEQUENCE</scope>
    <source>
        <strain evidence="2">PMI_201</strain>
    </source>
</reference>
<evidence type="ECO:0000313" key="2">
    <source>
        <dbReference type="EMBL" id="KAH8692712.1"/>
    </source>
</evidence>
<dbReference type="Pfam" id="PF01674">
    <property type="entry name" value="Lipase_2"/>
    <property type="match status" value="1"/>
</dbReference>
<evidence type="ECO:0000313" key="3">
    <source>
        <dbReference type="Proteomes" id="UP001201262"/>
    </source>
</evidence>
<proteinExistence type="predicted"/>
<dbReference type="InterPro" id="IPR029058">
    <property type="entry name" value="AB_hydrolase_fold"/>
</dbReference>
<organism evidence="2 3">
    <name type="scientific">Talaromyces proteolyticus</name>
    <dbReference type="NCBI Taxonomy" id="1131652"/>
    <lineage>
        <taxon>Eukaryota</taxon>
        <taxon>Fungi</taxon>
        <taxon>Dikarya</taxon>
        <taxon>Ascomycota</taxon>
        <taxon>Pezizomycotina</taxon>
        <taxon>Eurotiomycetes</taxon>
        <taxon>Eurotiomycetidae</taxon>
        <taxon>Eurotiales</taxon>
        <taxon>Trichocomaceae</taxon>
        <taxon>Talaromyces</taxon>
        <taxon>Talaromyces sect. Bacilispori</taxon>
    </lineage>
</organism>
<sequence length="293" mass="31646">MRTSQIMALALATRATAINILGVSIPDGLLTGTWYGAPANDFDCIDPQGRNPVILIHALSASREVDLNLLHKNMTSEGWCVFSQTYGSPIDPPLVGGLTEMTESAKDVGAFILEVAQKRGGKVDLVGHSEGGVQTLYVPMTQPDVAYVVDHAIALGPAVHGAHYFGLTDYFQSLPAPIPSLLNDAIKPLCAACVDMENNVGDIFLAFKNSSKIVPDKINATIIMSNYDTLVSPNVSRVDEPNVQNLIVQNFCPDDHLGHADLAWSESVWGIIKSQLQEENVHLICDNGLPFRK</sequence>
<dbReference type="GO" id="GO:0016042">
    <property type="term" value="P:lipid catabolic process"/>
    <property type="evidence" value="ECO:0007669"/>
    <property type="project" value="InterPro"/>
</dbReference>
<evidence type="ECO:0008006" key="4">
    <source>
        <dbReference type="Google" id="ProtNLM"/>
    </source>
</evidence>
<dbReference type="EMBL" id="JAJTJA010000010">
    <property type="protein sequence ID" value="KAH8692712.1"/>
    <property type="molecule type" value="Genomic_DNA"/>
</dbReference>
<keyword evidence="1" id="KW-0732">Signal</keyword>
<keyword evidence="3" id="KW-1185">Reference proteome</keyword>
<dbReference type="RefSeq" id="XP_046068585.1">
    <property type="nucleotide sequence ID" value="XM_046211820.1"/>
</dbReference>
<dbReference type="InterPro" id="IPR002918">
    <property type="entry name" value="Lipase_EstA/Esterase_EstB"/>
</dbReference>
<comment type="caution">
    <text evidence="2">The sequence shown here is derived from an EMBL/GenBank/DDBJ whole genome shotgun (WGS) entry which is preliminary data.</text>
</comment>
<dbReference type="GO" id="GO:0016787">
    <property type="term" value="F:hydrolase activity"/>
    <property type="evidence" value="ECO:0007669"/>
    <property type="project" value="InterPro"/>
</dbReference>
<dbReference type="AlphaFoldDB" id="A0AAD4KL22"/>
<name>A0AAD4KL22_9EURO</name>
<feature type="signal peptide" evidence="1">
    <location>
        <begin position="1"/>
        <end position="17"/>
    </location>
</feature>
<evidence type="ECO:0000256" key="1">
    <source>
        <dbReference type="SAM" id="SignalP"/>
    </source>
</evidence>
<dbReference type="Proteomes" id="UP001201262">
    <property type="component" value="Unassembled WGS sequence"/>
</dbReference>
<gene>
    <name evidence="2" type="ORF">BGW36DRAFT_302738</name>
</gene>
<dbReference type="SUPFAM" id="SSF53474">
    <property type="entry name" value="alpha/beta-Hydrolases"/>
    <property type="match status" value="1"/>
</dbReference>
<dbReference type="Gene3D" id="3.40.50.1820">
    <property type="entry name" value="alpha/beta hydrolase"/>
    <property type="match status" value="1"/>
</dbReference>